<keyword evidence="3" id="KW-1185">Reference proteome</keyword>
<reference evidence="2" key="1">
    <citation type="submission" date="2023-07" db="EMBL/GenBank/DDBJ databases">
        <title>A chromosome-level genome assembly of Lolium multiflorum.</title>
        <authorList>
            <person name="Chen Y."/>
            <person name="Copetti D."/>
            <person name="Kolliker R."/>
            <person name="Studer B."/>
        </authorList>
    </citation>
    <scope>NUCLEOTIDE SEQUENCE</scope>
    <source>
        <strain evidence="2">02402/16</strain>
        <tissue evidence="2">Leaf</tissue>
    </source>
</reference>
<accession>A0AAD8X1M8</accession>
<evidence type="ECO:0000313" key="2">
    <source>
        <dbReference type="EMBL" id="KAK1693226.1"/>
    </source>
</evidence>
<sequence>MAGYSGFAPPGYSTPGSSGFAPSGGSSGFTPSGFAPPGYSMPPSGLALLHTMQQPYNMNQMGQFFPSHAPSQVVTIASSITIKLTSENYMFWRAQVGPLLRSHLLMGYVDGSFACPEPHIIGSHAGGMHQQPNPAYQHWIQQDQAILSAFVSSMTESIVGMVMFSATTREAWETLGGVFASTSIARSSGIRQQMAELKKDNKTITMYFHQMKALSDSLRSIGMPLRDEEFISYILAGLVDGGSQACPTSHLLGTAALSCRSCHYPRPPLVAAFGAGRGGPRPSSPFAVPSPKTVPSSSTSGSKPNTGRGSVVCQLYGVPRHTASRCYKRFNRDFLGIANDGSNTERQLAMAMTASHGPHGDPQQSVDPAWYADSGATHHITHELDKLTSHEPYHGTDQVHAANGADLCLVALRFCGLSSSTSSRILAMRCFVRLDFLARLASSTPP</sequence>
<evidence type="ECO:0008006" key="4">
    <source>
        <dbReference type="Google" id="ProtNLM"/>
    </source>
</evidence>
<dbReference type="AlphaFoldDB" id="A0AAD8X1M8"/>
<feature type="compositionally biased region" description="Low complexity" evidence="1">
    <location>
        <begin position="280"/>
        <end position="304"/>
    </location>
</feature>
<feature type="region of interest" description="Disordered" evidence="1">
    <location>
        <begin position="280"/>
        <end position="306"/>
    </location>
</feature>
<evidence type="ECO:0000313" key="3">
    <source>
        <dbReference type="Proteomes" id="UP001231189"/>
    </source>
</evidence>
<comment type="caution">
    <text evidence="2">The sequence shown here is derived from an EMBL/GenBank/DDBJ whole genome shotgun (WGS) entry which is preliminary data.</text>
</comment>
<dbReference type="PANTHER" id="PTHR47481">
    <property type="match status" value="1"/>
</dbReference>
<organism evidence="2 3">
    <name type="scientific">Lolium multiflorum</name>
    <name type="common">Italian ryegrass</name>
    <name type="synonym">Lolium perenne subsp. multiflorum</name>
    <dbReference type="NCBI Taxonomy" id="4521"/>
    <lineage>
        <taxon>Eukaryota</taxon>
        <taxon>Viridiplantae</taxon>
        <taxon>Streptophyta</taxon>
        <taxon>Embryophyta</taxon>
        <taxon>Tracheophyta</taxon>
        <taxon>Spermatophyta</taxon>
        <taxon>Magnoliopsida</taxon>
        <taxon>Liliopsida</taxon>
        <taxon>Poales</taxon>
        <taxon>Poaceae</taxon>
        <taxon>BOP clade</taxon>
        <taxon>Pooideae</taxon>
        <taxon>Poodae</taxon>
        <taxon>Poeae</taxon>
        <taxon>Poeae Chloroplast Group 2 (Poeae type)</taxon>
        <taxon>Loliodinae</taxon>
        <taxon>Loliinae</taxon>
        <taxon>Lolium</taxon>
    </lineage>
</organism>
<proteinExistence type="predicted"/>
<name>A0AAD8X1M8_LOLMU</name>
<protein>
    <recommendedName>
        <fullName evidence="4">Retrotransposon Copia-like N-terminal domain-containing protein</fullName>
    </recommendedName>
</protein>
<gene>
    <name evidence="2" type="ORF">QYE76_009923</name>
</gene>
<dbReference type="Proteomes" id="UP001231189">
    <property type="component" value="Unassembled WGS sequence"/>
</dbReference>
<dbReference type="Pfam" id="PF14223">
    <property type="entry name" value="Retrotran_gag_2"/>
    <property type="match status" value="1"/>
</dbReference>
<dbReference type="EMBL" id="JAUUTY010000001">
    <property type="protein sequence ID" value="KAK1693226.1"/>
    <property type="molecule type" value="Genomic_DNA"/>
</dbReference>
<evidence type="ECO:0000256" key="1">
    <source>
        <dbReference type="SAM" id="MobiDB-lite"/>
    </source>
</evidence>
<dbReference type="PANTHER" id="PTHR47481:SF31">
    <property type="entry name" value="OS01G0873500 PROTEIN"/>
    <property type="match status" value="1"/>
</dbReference>